<evidence type="ECO:0000313" key="2">
    <source>
        <dbReference type="EMBL" id="CAF9906926.1"/>
    </source>
</evidence>
<evidence type="ECO:0000256" key="1">
    <source>
        <dbReference type="SAM" id="MobiDB-lite"/>
    </source>
</evidence>
<feature type="region of interest" description="Disordered" evidence="1">
    <location>
        <begin position="461"/>
        <end position="489"/>
    </location>
</feature>
<dbReference type="Gene3D" id="3.40.630.30">
    <property type="match status" value="1"/>
</dbReference>
<dbReference type="OrthoDB" id="2129362at2759"/>
<dbReference type="Proteomes" id="UP000664169">
    <property type="component" value="Unassembled WGS sequence"/>
</dbReference>
<keyword evidence="3" id="KW-1185">Reference proteome</keyword>
<accession>A0A8H3EGS3</accession>
<sequence length="1318" mass="149098">MENRSPFVSQLGESFLKNIKEVARQSKIARKSLGSICRIPPSTETLKANTVSDAVGIQELPTAREASPAIKPLSSHPDTHQKTRPNRNQITLFEQQFSVQIGLIDQETQRMQQEFDPEHGSETEMEFQTKASNSTRVKHTSEDSTHRLQDNLSMVHTSPVKMSQPSENKADVPVQKQFESVMISFLQAKALYNAYQKESSTAEPSTNSTATNMGLPDQQVIKEEDETFPHTPSVQGTANSASDTLCASPKHRRGFGPNTEMLNPLSQGDDPFHEGLSWKTTIPAPADMGFTENVSSPPTAVFKSPTENSNNSKHQSAKFLDNFLKRLGTTATMPYDSAPTKSYSLSSRLSEKIAVESMKVTLSREEDSNVAGSTQNLDDPKAVDEEAPPAFMLQGLQQSTSTTEQSHKRSLSMTKDTRPEMESTQQDEVMQRDQAIIPVHNPTAAITSESQHPGLVRLLKGHKSSSEGVSIRAGNISPPYRPITHASKTDLANTPFVKKHTGEDNPQNSSHNIIQKLLPAASTDEITVKPENLSYAEDMAAIESNPGATHKQDPVSENETATASVFIPMRLVKYLQESGITGSSERDANKGNRRINKHSRGFHIEDLVLESSQEESPVITFVNKASDIKAKARQSYETQDPAIVTGANFDYELPPWVAPCHGRLYVWHFAKNLRLGKNPLAEEAYKEIFNNYDRNGKTDLEIEADEAFIRGEWDVIAEMRKPKNRDAILEYERQPGRSSEDIPFRSYVYEDYILPKKFTLRMIKCKPRTMLQHEIFHHNRKYDLPPRDEIRLDVDVFVSLDDELEIKPFDIIKGRYPEVAIPLYPLWQSAADLELMRQGKKIITPTNFNTGRQWKNDLVVGAESDYGEQRHDDLHWADKIQHPKTEADLSAHGCFLYMNPDNVEDLSSWLDDVVNLALQDPCQVDVNTDEFRSAQYPTTGLARPYFPYPQELLTDELYAPPQQAPNFDQIDYPEDQGFDPIQSHDDHMPWTFRDSSNSACRQYFTFLARQYKLLQERRTLQRAEKKRALEEAMEYEPVPYKPIHLDPFRPNRDSLIKPGLAMYVRPATHDDMDTLLSIHKYWATETNSTPDPSHATLEHITNILSTTTDTSLPFFVACLNKTPRTKRQTHGTRIHKEQVIGTAYALPWSPLSTFHSTYETFIYTSPDPSHQGNSIATTLLDRLLTALDLDHTPQFPTPCFDNGIPAPTFESGGMRGTVPARKLLANIYYTDAETHDMFWKRDWLKKWGWRENAMTSDIGRAPRDGADSLHLLCMGYDVGWRRERGRERMEGLTWRVWGLVGEGNEEEDGEEGERVRGT</sequence>
<dbReference type="InterPro" id="IPR016181">
    <property type="entry name" value="Acyl_CoA_acyltransferase"/>
</dbReference>
<evidence type="ECO:0000313" key="3">
    <source>
        <dbReference type="Proteomes" id="UP000664169"/>
    </source>
</evidence>
<feature type="region of interest" description="Disordered" evidence="1">
    <location>
        <begin position="360"/>
        <end position="382"/>
    </location>
</feature>
<protein>
    <submittedName>
        <fullName evidence="2">Uncharacterized protein</fullName>
    </submittedName>
</protein>
<feature type="region of interest" description="Disordered" evidence="1">
    <location>
        <begin position="62"/>
        <end position="85"/>
    </location>
</feature>
<dbReference type="EMBL" id="CAJPDQ010000003">
    <property type="protein sequence ID" value="CAF9906926.1"/>
    <property type="molecule type" value="Genomic_DNA"/>
</dbReference>
<feature type="region of interest" description="Disordered" evidence="1">
    <location>
        <begin position="396"/>
        <end position="429"/>
    </location>
</feature>
<proteinExistence type="predicted"/>
<dbReference type="SUPFAM" id="SSF55729">
    <property type="entry name" value="Acyl-CoA N-acyltransferases (Nat)"/>
    <property type="match status" value="1"/>
</dbReference>
<reference evidence="2" key="1">
    <citation type="submission" date="2021-03" db="EMBL/GenBank/DDBJ databases">
        <authorList>
            <person name="Tagirdzhanova G."/>
        </authorList>
    </citation>
    <scope>NUCLEOTIDE SEQUENCE</scope>
</reference>
<name>A0A8H3EGS3_9LECA</name>
<gene>
    <name evidence="2" type="ORF">GOMPHAMPRED_004971</name>
</gene>
<organism evidence="2 3">
    <name type="scientific">Gomphillus americanus</name>
    <dbReference type="NCBI Taxonomy" id="1940652"/>
    <lineage>
        <taxon>Eukaryota</taxon>
        <taxon>Fungi</taxon>
        <taxon>Dikarya</taxon>
        <taxon>Ascomycota</taxon>
        <taxon>Pezizomycotina</taxon>
        <taxon>Lecanoromycetes</taxon>
        <taxon>OSLEUM clade</taxon>
        <taxon>Ostropomycetidae</taxon>
        <taxon>Ostropales</taxon>
        <taxon>Graphidaceae</taxon>
        <taxon>Gomphilloideae</taxon>
        <taxon>Gomphillus</taxon>
    </lineage>
</organism>
<comment type="caution">
    <text evidence="2">The sequence shown here is derived from an EMBL/GenBank/DDBJ whole genome shotgun (WGS) entry which is preliminary data.</text>
</comment>